<proteinExistence type="inferred from homology"/>
<name>A0A433ELY8_9MOLU</name>
<organism evidence="2 3">
    <name type="scientific">Spiroplasma poulsonii</name>
    <dbReference type="NCBI Taxonomy" id="2138"/>
    <lineage>
        <taxon>Bacteria</taxon>
        <taxon>Bacillati</taxon>
        <taxon>Mycoplasmatota</taxon>
        <taxon>Mollicutes</taxon>
        <taxon>Entomoplasmatales</taxon>
        <taxon>Spiroplasmataceae</taxon>
        <taxon>Spiroplasma</taxon>
    </lineage>
</organism>
<dbReference type="AlphaFoldDB" id="A0A433ELY8"/>
<protein>
    <recommendedName>
        <fullName evidence="4">Plasmid recombination enzyme</fullName>
    </recommendedName>
</protein>
<comment type="similarity">
    <text evidence="1">Belongs to the plasmid mobilization pre family.</text>
</comment>
<dbReference type="Gene3D" id="3.30.930.30">
    <property type="match status" value="1"/>
</dbReference>
<dbReference type="GO" id="GO:0003677">
    <property type="term" value="F:DNA binding"/>
    <property type="evidence" value="ECO:0007669"/>
    <property type="project" value="InterPro"/>
</dbReference>
<dbReference type="Proteomes" id="UP000274545">
    <property type="component" value="Unassembled WGS sequence"/>
</dbReference>
<evidence type="ECO:0008006" key="4">
    <source>
        <dbReference type="Google" id="ProtNLM"/>
    </source>
</evidence>
<evidence type="ECO:0000256" key="1">
    <source>
        <dbReference type="ARBA" id="ARBA00010657"/>
    </source>
</evidence>
<gene>
    <name evidence="2" type="ORF">D6D54_08550</name>
</gene>
<sequence length="236" mass="28005">MKQWMKKNLGTDIGYLYSAIHMDETTPHIHFDLIPINKGFSKKLNEERYTISQNKLFGGSNRFFTIRQKDDLLNKFHRYHANYLTKAGYEIEPGEIGGKGSYNAINFRQVKEFERNKLENEINNLFDEYGYAKGNIEKFSKIKSINDDYDGLIYEIKQYLRYENNFTDYEINQLTKYLDLAEKMKYYKIITTTANPKTADFKNMSLIEQEFNEMVFKINPIMQKGYDLVSSLEREL</sequence>
<dbReference type="Pfam" id="PF01076">
    <property type="entry name" value="Mob_Pre"/>
    <property type="match status" value="1"/>
</dbReference>
<dbReference type="InterPro" id="IPR001668">
    <property type="entry name" value="Mob_Pre"/>
</dbReference>
<dbReference type="RefSeq" id="WP_127093442.1">
    <property type="nucleotide sequence ID" value="NZ_RAHC01000021.1"/>
</dbReference>
<evidence type="ECO:0000313" key="2">
    <source>
        <dbReference type="EMBL" id="RUP75303.1"/>
    </source>
</evidence>
<dbReference type="EMBL" id="RAHC01000021">
    <property type="protein sequence ID" value="RUP75303.1"/>
    <property type="molecule type" value="Genomic_DNA"/>
</dbReference>
<evidence type="ECO:0000313" key="3">
    <source>
        <dbReference type="Proteomes" id="UP000274545"/>
    </source>
</evidence>
<reference evidence="2 3" key="1">
    <citation type="journal article" date="2019" name="Genome Biol. Evol.">
        <title>Toxin and genome evolution in a Drosophila defensive symbiosis.</title>
        <authorList>
            <person name="Ballinger M.J."/>
            <person name="Gawryluk R.M."/>
            <person name="Perlman S.J."/>
        </authorList>
    </citation>
    <scope>NUCLEOTIDE SEQUENCE [LARGE SCALE GENOMIC DNA]</scope>
    <source>
        <strain evidence="3">sNeo</strain>
    </source>
</reference>
<accession>A0A433ELY8</accession>
<dbReference type="GO" id="GO:0006310">
    <property type="term" value="P:DNA recombination"/>
    <property type="evidence" value="ECO:0007669"/>
    <property type="project" value="InterPro"/>
</dbReference>
<comment type="caution">
    <text evidence="2">The sequence shown here is derived from an EMBL/GenBank/DDBJ whole genome shotgun (WGS) entry which is preliminary data.</text>
</comment>